<sequence>MGDEELHTIAKKESNEYIKFSVEDLVLIPRESENTSNNDKKCDLPLCGNSMTFSNPLNDSKDDFTSSDNESLSDEDVLEDNVRIYSNPLFVFDDEYISSDVNPLFDEVLEDIENEDSYISNFDKLTLLVIPLFDSNEEECFDPRGDVDEIIAFDIPLDFKDSYYDSEGDLLYFESFLSNNTTLNPLLRCS</sequence>
<accession>A0A699KP17</accession>
<protein>
    <recommendedName>
        <fullName evidence="2">Reverse transcriptase domain-containing protein</fullName>
    </recommendedName>
</protein>
<comment type="caution">
    <text evidence="1">The sequence shown here is derived from an EMBL/GenBank/DDBJ whole genome shotgun (WGS) entry which is preliminary data.</text>
</comment>
<proteinExistence type="predicted"/>
<evidence type="ECO:0000313" key="1">
    <source>
        <dbReference type="EMBL" id="GFA99298.1"/>
    </source>
</evidence>
<organism evidence="1">
    <name type="scientific">Tanacetum cinerariifolium</name>
    <name type="common">Dalmatian daisy</name>
    <name type="synonym">Chrysanthemum cinerariifolium</name>
    <dbReference type="NCBI Taxonomy" id="118510"/>
    <lineage>
        <taxon>Eukaryota</taxon>
        <taxon>Viridiplantae</taxon>
        <taxon>Streptophyta</taxon>
        <taxon>Embryophyta</taxon>
        <taxon>Tracheophyta</taxon>
        <taxon>Spermatophyta</taxon>
        <taxon>Magnoliopsida</taxon>
        <taxon>eudicotyledons</taxon>
        <taxon>Gunneridae</taxon>
        <taxon>Pentapetalae</taxon>
        <taxon>asterids</taxon>
        <taxon>campanulids</taxon>
        <taxon>Asterales</taxon>
        <taxon>Asteraceae</taxon>
        <taxon>Asteroideae</taxon>
        <taxon>Anthemideae</taxon>
        <taxon>Anthemidinae</taxon>
        <taxon>Tanacetum</taxon>
    </lineage>
</organism>
<dbReference type="AlphaFoldDB" id="A0A699KP17"/>
<reference evidence="1" key="1">
    <citation type="journal article" date="2019" name="Sci. Rep.">
        <title>Draft genome of Tanacetum cinerariifolium, the natural source of mosquito coil.</title>
        <authorList>
            <person name="Yamashiro T."/>
            <person name="Shiraishi A."/>
            <person name="Satake H."/>
            <person name="Nakayama K."/>
        </authorList>
    </citation>
    <scope>NUCLEOTIDE SEQUENCE</scope>
</reference>
<name>A0A699KP17_TANCI</name>
<dbReference type="EMBL" id="BKCJ010529226">
    <property type="protein sequence ID" value="GFA99298.1"/>
    <property type="molecule type" value="Genomic_DNA"/>
</dbReference>
<evidence type="ECO:0008006" key="2">
    <source>
        <dbReference type="Google" id="ProtNLM"/>
    </source>
</evidence>
<gene>
    <name evidence="1" type="ORF">Tci_671270</name>
</gene>